<evidence type="ECO:0000313" key="2">
    <source>
        <dbReference type="Proteomes" id="UP001645859"/>
    </source>
</evidence>
<dbReference type="Proteomes" id="UP001645859">
    <property type="component" value="Unassembled WGS sequence"/>
</dbReference>
<keyword evidence="2" id="KW-1185">Reference proteome</keyword>
<name>A0ABS1SFK4_9MICO</name>
<evidence type="ECO:0000313" key="1">
    <source>
        <dbReference type="EMBL" id="MBL3679324.1"/>
    </source>
</evidence>
<organism evidence="1 2">
    <name type="scientific">Leucobacter chromiireducens subsp. solipictus</name>
    <dbReference type="NCBI Taxonomy" id="398235"/>
    <lineage>
        <taxon>Bacteria</taxon>
        <taxon>Bacillati</taxon>
        <taxon>Actinomycetota</taxon>
        <taxon>Actinomycetes</taxon>
        <taxon>Micrococcales</taxon>
        <taxon>Microbacteriaceae</taxon>
        <taxon>Leucobacter</taxon>
    </lineage>
</organism>
<reference evidence="1 2" key="1">
    <citation type="submission" date="2018-09" db="EMBL/GenBank/DDBJ databases">
        <title>Comparative genomics of Leucobacter spp.</title>
        <authorList>
            <person name="Reis A.C."/>
            <person name="Kolvenbach B.A."/>
            <person name="Corvini P.F.X."/>
            <person name="Nunes O.C."/>
        </authorList>
    </citation>
    <scope>NUCLEOTIDE SEQUENCE [LARGE SCALE GENOMIC DNA]</scope>
    <source>
        <strain evidence="1 2">TAN 31504</strain>
    </source>
</reference>
<gene>
    <name evidence="1" type="ORF">D3230_08430</name>
</gene>
<protein>
    <submittedName>
        <fullName evidence="1">Uncharacterized protein</fullName>
    </submittedName>
</protein>
<accession>A0ABS1SFK4</accession>
<dbReference type="EMBL" id="QYAC01000004">
    <property type="protein sequence ID" value="MBL3679324.1"/>
    <property type="molecule type" value="Genomic_DNA"/>
</dbReference>
<sequence length="125" mass="14132">MALLNGFRSRSCPVCDDVAIRPDPPTASRRPIDVERTTAALIRRTAAGQMRVLRADVALEDMLPLAESELRYTVVSFLQCMHCHATKLWGLCIRGEPLYRTEAPGAELRWQWQPVPPRHEWAPVA</sequence>
<proteinExistence type="predicted"/>
<comment type="caution">
    <text evidence="1">The sequence shown here is derived from an EMBL/GenBank/DDBJ whole genome shotgun (WGS) entry which is preliminary data.</text>
</comment>